<keyword evidence="4 7" id="KW-0689">Ribosomal protein</keyword>
<evidence type="ECO:0000256" key="6">
    <source>
        <dbReference type="ARBA" id="ARBA00035172"/>
    </source>
</evidence>
<evidence type="ECO:0000313" key="9">
    <source>
        <dbReference type="EMBL" id="MFC3230449.1"/>
    </source>
</evidence>
<keyword evidence="2 7" id="KW-0699">rRNA-binding</keyword>
<keyword evidence="3 7" id="KW-0694">RNA-binding</keyword>
<organism evidence="9 10">
    <name type="scientific">Marinibaculum pumilum</name>
    <dbReference type="NCBI Taxonomy" id="1766165"/>
    <lineage>
        <taxon>Bacteria</taxon>
        <taxon>Pseudomonadati</taxon>
        <taxon>Pseudomonadota</taxon>
        <taxon>Alphaproteobacteria</taxon>
        <taxon>Rhodospirillales</taxon>
        <taxon>Rhodospirillaceae</taxon>
        <taxon>Marinibaculum</taxon>
    </lineage>
</organism>
<name>A0ABV7L7C8_9PROT</name>
<evidence type="ECO:0000256" key="8">
    <source>
        <dbReference type="RuleBase" id="RU000560"/>
    </source>
</evidence>
<evidence type="ECO:0000256" key="7">
    <source>
        <dbReference type="HAMAP-Rule" id="MF_00382"/>
    </source>
</evidence>
<dbReference type="Pfam" id="PF00453">
    <property type="entry name" value="Ribosomal_L20"/>
    <property type="match status" value="1"/>
</dbReference>
<dbReference type="Gene3D" id="1.10.1900.20">
    <property type="entry name" value="Ribosomal protein L20"/>
    <property type="match status" value="1"/>
</dbReference>
<comment type="function">
    <text evidence="7 8">Binds directly to 23S ribosomal RNA and is necessary for the in vitro assembly process of the 50S ribosomal subunit. It is not involved in the protein synthesizing functions of that subunit.</text>
</comment>
<dbReference type="CDD" id="cd07026">
    <property type="entry name" value="Ribosomal_L20"/>
    <property type="match status" value="1"/>
</dbReference>
<evidence type="ECO:0000256" key="4">
    <source>
        <dbReference type="ARBA" id="ARBA00022980"/>
    </source>
</evidence>
<accession>A0ABV7L7C8</accession>
<evidence type="ECO:0000256" key="3">
    <source>
        <dbReference type="ARBA" id="ARBA00022884"/>
    </source>
</evidence>
<dbReference type="InterPro" id="IPR049946">
    <property type="entry name" value="RIBOSOMAL_L20_CS"/>
</dbReference>
<comment type="similarity">
    <text evidence="1 7 8">Belongs to the bacterial ribosomal protein bL20 family.</text>
</comment>
<protein>
    <recommendedName>
        <fullName evidence="6 7">Large ribosomal subunit protein bL20</fullName>
    </recommendedName>
</protein>
<dbReference type="GO" id="GO:0005840">
    <property type="term" value="C:ribosome"/>
    <property type="evidence" value="ECO:0007669"/>
    <property type="project" value="UniProtKB-KW"/>
</dbReference>
<sequence>MSRVKRGVTTHRRHKKILKMAKGYRGSGSRTFRTAIEKVEKGLQYAYRDRRTKKRNFRALWIQRINAAAREHGLTYSRFMSGLRLSGVEVDRKILADLAVREPEAFKALAQEAQTALDAQPAPASQVA</sequence>
<evidence type="ECO:0000313" key="10">
    <source>
        <dbReference type="Proteomes" id="UP001595528"/>
    </source>
</evidence>
<dbReference type="InterPro" id="IPR005813">
    <property type="entry name" value="Ribosomal_bL20"/>
</dbReference>
<evidence type="ECO:0000256" key="2">
    <source>
        <dbReference type="ARBA" id="ARBA00022730"/>
    </source>
</evidence>
<dbReference type="RefSeq" id="WP_379905628.1">
    <property type="nucleotide sequence ID" value="NZ_JBHRTR010000046.1"/>
</dbReference>
<dbReference type="Proteomes" id="UP001595528">
    <property type="component" value="Unassembled WGS sequence"/>
</dbReference>
<dbReference type="PROSITE" id="PS00937">
    <property type="entry name" value="RIBOSOMAL_L20"/>
    <property type="match status" value="1"/>
</dbReference>
<dbReference type="EMBL" id="JBHRTR010000046">
    <property type="protein sequence ID" value="MFC3230449.1"/>
    <property type="molecule type" value="Genomic_DNA"/>
</dbReference>
<dbReference type="Gene3D" id="6.10.160.10">
    <property type="match status" value="1"/>
</dbReference>
<dbReference type="SUPFAM" id="SSF74731">
    <property type="entry name" value="Ribosomal protein L20"/>
    <property type="match status" value="1"/>
</dbReference>
<dbReference type="HAMAP" id="MF_00382">
    <property type="entry name" value="Ribosomal_bL20"/>
    <property type="match status" value="1"/>
</dbReference>
<gene>
    <name evidence="7 9" type="primary">rplT</name>
    <name evidence="9" type="ORF">ACFOGJ_24590</name>
</gene>
<proteinExistence type="inferred from homology"/>
<evidence type="ECO:0000256" key="5">
    <source>
        <dbReference type="ARBA" id="ARBA00023274"/>
    </source>
</evidence>
<dbReference type="PRINTS" id="PR00062">
    <property type="entry name" value="RIBOSOMALL20"/>
</dbReference>
<dbReference type="PANTHER" id="PTHR10986">
    <property type="entry name" value="39S RIBOSOMAL PROTEIN L20"/>
    <property type="match status" value="1"/>
</dbReference>
<dbReference type="InterPro" id="IPR035566">
    <property type="entry name" value="Ribosomal_protein_bL20_C"/>
</dbReference>
<keyword evidence="5 7" id="KW-0687">Ribonucleoprotein</keyword>
<keyword evidence="10" id="KW-1185">Reference proteome</keyword>
<reference evidence="10" key="1">
    <citation type="journal article" date="2019" name="Int. J. Syst. Evol. Microbiol.">
        <title>The Global Catalogue of Microorganisms (GCM) 10K type strain sequencing project: providing services to taxonomists for standard genome sequencing and annotation.</title>
        <authorList>
            <consortium name="The Broad Institute Genomics Platform"/>
            <consortium name="The Broad Institute Genome Sequencing Center for Infectious Disease"/>
            <person name="Wu L."/>
            <person name="Ma J."/>
        </authorList>
    </citation>
    <scope>NUCLEOTIDE SEQUENCE [LARGE SCALE GENOMIC DNA]</scope>
    <source>
        <strain evidence="10">KCTC 42964</strain>
    </source>
</reference>
<dbReference type="NCBIfam" id="TIGR01032">
    <property type="entry name" value="rplT_bact"/>
    <property type="match status" value="1"/>
</dbReference>
<comment type="caution">
    <text evidence="9">The sequence shown here is derived from an EMBL/GenBank/DDBJ whole genome shotgun (WGS) entry which is preliminary data.</text>
</comment>
<evidence type="ECO:0000256" key="1">
    <source>
        <dbReference type="ARBA" id="ARBA00007698"/>
    </source>
</evidence>